<organism evidence="2 3">
    <name type="scientific">Thalassobaculum fulvum</name>
    <dbReference type="NCBI Taxonomy" id="1633335"/>
    <lineage>
        <taxon>Bacteria</taxon>
        <taxon>Pseudomonadati</taxon>
        <taxon>Pseudomonadota</taxon>
        <taxon>Alphaproteobacteria</taxon>
        <taxon>Rhodospirillales</taxon>
        <taxon>Thalassobaculaceae</taxon>
        <taxon>Thalassobaculum</taxon>
    </lineage>
</organism>
<name>A0A918XWY0_9PROT</name>
<keyword evidence="1" id="KW-0732">Signal</keyword>
<feature type="signal peptide" evidence="1">
    <location>
        <begin position="1"/>
        <end position="30"/>
    </location>
</feature>
<feature type="chain" id="PRO_5037436938" evidence="1">
    <location>
        <begin position="31"/>
        <end position="176"/>
    </location>
</feature>
<protein>
    <submittedName>
        <fullName evidence="2">Uncharacterized protein</fullName>
    </submittedName>
</protein>
<accession>A0A918XWY0</accession>
<gene>
    <name evidence="2" type="ORF">GCM10017083_50620</name>
</gene>
<comment type="caution">
    <text evidence="2">The sequence shown here is derived from an EMBL/GenBank/DDBJ whole genome shotgun (WGS) entry which is preliminary data.</text>
</comment>
<dbReference type="RefSeq" id="WP_189994976.1">
    <property type="nucleotide sequence ID" value="NZ_BMZS01000014.1"/>
</dbReference>
<keyword evidence="3" id="KW-1185">Reference proteome</keyword>
<proteinExistence type="predicted"/>
<dbReference type="Proteomes" id="UP000630353">
    <property type="component" value="Unassembled WGS sequence"/>
</dbReference>
<reference evidence="2" key="2">
    <citation type="submission" date="2020-09" db="EMBL/GenBank/DDBJ databases">
        <authorList>
            <person name="Sun Q."/>
            <person name="Kim S."/>
        </authorList>
    </citation>
    <scope>NUCLEOTIDE SEQUENCE</scope>
    <source>
        <strain evidence="2">KCTC 42651</strain>
    </source>
</reference>
<dbReference type="EMBL" id="BMZS01000014">
    <property type="protein sequence ID" value="GHD62170.1"/>
    <property type="molecule type" value="Genomic_DNA"/>
</dbReference>
<evidence type="ECO:0000313" key="2">
    <source>
        <dbReference type="EMBL" id="GHD62170.1"/>
    </source>
</evidence>
<reference evidence="2" key="1">
    <citation type="journal article" date="2014" name="Int. J. Syst. Evol. Microbiol.">
        <title>Complete genome sequence of Corynebacterium casei LMG S-19264T (=DSM 44701T), isolated from a smear-ripened cheese.</title>
        <authorList>
            <consortium name="US DOE Joint Genome Institute (JGI-PGF)"/>
            <person name="Walter F."/>
            <person name="Albersmeier A."/>
            <person name="Kalinowski J."/>
            <person name="Ruckert C."/>
        </authorList>
    </citation>
    <scope>NUCLEOTIDE SEQUENCE</scope>
    <source>
        <strain evidence="2">KCTC 42651</strain>
    </source>
</reference>
<evidence type="ECO:0000313" key="3">
    <source>
        <dbReference type="Proteomes" id="UP000630353"/>
    </source>
</evidence>
<dbReference type="AlphaFoldDB" id="A0A918XWY0"/>
<sequence length="176" mass="17815">MNLCLEDLTAAGRALLLGALAVAVPAPAWSAGASVADLAGVRGVRVAISQTTPDAMSCGIDLRGLLPLVSEGLAQGGLAIDPSAEVTVTLTVLTGYDGASGVCASAPMLGAYRQVSFFDEKAGWLRSGQVVLWQRGTASATASADHAEAVRQAVASLSEAFLSSWRDANSGGQANR</sequence>
<evidence type="ECO:0000256" key="1">
    <source>
        <dbReference type="SAM" id="SignalP"/>
    </source>
</evidence>